<reference evidence="1" key="1">
    <citation type="journal article" date="2021" name="Sci. Rep.">
        <title>Diploid genomic architecture of Nitzschia inconspicua, an elite biomass production diatom.</title>
        <authorList>
            <person name="Oliver A."/>
            <person name="Podell S."/>
            <person name="Pinowska A."/>
            <person name="Traller J.C."/>
            <person name="Smith S.R."/>
            <person name="McClure R."/>
            <person name="Beliaev A."/>
            <person name="Bohutskyi P."/>
            <person name="Hill E.A."/>
            <person name="Rabines A."/>
            <person name="Zheng H."/>
            <person name="Allen L.Z."/>
            <person name="Kuo A."/>
            <person name="Grigoriev I.V."/>
            <person name="Allen A.E."/>
            <person name="Hazlebeck D."/>
            <person name="Allen E.E."/>
        </authorList>
    </citation>
    <scope>NUCLEOTIDE SEQUENCE</scope>
    <source>
        <strain evidence="1">Hildebrandi</strain>
    </source>
</reference>
<reference evidence="1" key="2">
    <citation type="submission" date="2021-04" db="EMBL/GenBank/DDBJ databases">
        <authorList>
            <person name="Podell S."/>
        </authorList>
    </citation>
    <scope>NUCLEOTIDE SEQUENCE</scope>
    <source>
        <strain evidence="1">Hildebrandi</strain>
    </source>
</reference>
<evidence type="ECO:0000313" key="1">
    <source>
        <dbReference type="EMBL" id="KAG7344005.1"/>
    </source>
</evidence>
<accession>A0A9K3PED0</accession>
<organism evidence="1 2">
    <name type="scientific">Nitzschia inconspicua</name>
    <dbReference type="NCBI Taxonomy" id="303405"/>
    <lineage>
        <taxon>Eukaryota</taxon>
        <taxon>Sar</taxon>
        <taxon>Stramenopiles</taxon>
        <taxon>Ochrophyta</taxon>
        <taxon>Bacillariophyta</taxon>
        <taxon>Bacillariophyceae</taxon>
        <taxon>Bacillariophycidae</taxon>
        <taxon>Bacillariales</taxon>
        <taxon>Bacillariaceae</taxon>
        <taxon>Nitzschia</taxon>
    </lineage>
</organism>
<evidence type="ECO:0000313" key="2">
    <source>
        <dbReference type="Proteomes" id="UP000693970"/>
    </source>
</evidence>
<dbReference type="AlphaFoldDB" id="A0A9K3PED0"/>
<sequence length="257" mass="28263">MDAEVQARKKYYHIEDDPLRRETTSLPGNPVMPAHTAEVLRQVEASGVIPGGWVGGDAWFGSVATSVEVFKRFSVHSTFIVKNNQDFFPMKALRAVLDARHGDRPAGHWVTMTTTISGVPLIDVDVDASQGFVAGMEEQPSHLLNSRSSREGQLAIRMCGIVSFAEDTSRKRGCKSTIRRPSGVANATCPCAERIDAITKNFVPREVEHFLASTHTIMPTTIVPFAVEKCMVRRRSSQGRSGYRCIQDAAAENSCLK</sequence>
<proteinExistence type="predicted"/>
<comment type="caution">
    <text evidence="1">The sequence shown here is derived from an EMBL/GenBank/DDBJ whole genome shotgun (WGS) entry which is preliminary data.</text>
</comment>
<gene>
    <name evidence="1" type="ORF">IV203_022013</name>
</gene>
<dbReference type="OrthoDB" id="48867at2759"/>
<dbReference type="Proteomes" id="UP000693970">
    <property type="component" value="Unassembled WGS sequence"/>
</dbReference>
<protein>
    <submittedName>
        <fullName evidence="1">Uncharacterized protein</fullName>
    </submittedName>
</protein>
<name>A0A9K3PED0_9STRA</name>
<keyword evidence="2" id="KW-1185">Reference proteome</keyword>
<dbReference type="EMBL" id="JAGRRH010000023">
    <property type="protein sequence ID" value="KAG7344005.1"/>
    <property type="molecule type" value="Genomic_DNA"/>
</dbReference>